<sequence>DQEERGSAGRTRGGGAHPARAAGVGRGCGRGVAYARRKAAPADGGEHPRAPL</sequence>
<feature type="region of interest" description="Disordered" evidence="1">
    <location>
        <begin position="1"/>
        <end position="30"/>
    </location>
</feature>
<accession>A0A6J4LIZ9</accession>
<name>A0A6J4LIZ9_9BACT</name>
<dbReference type="AlphaFoldDB" id="A0A6J4LIZ9"/>
<proteinExistence type="predicted"/>
<organism evidence="2">
    <name type="scientific">uncultured Gemmatimonadota bacterium</name>
    <dbReference type="NCBI Taxonomy" id="203437"/>
    <lineage>
        <taxon>Bacteria</taxon>
        <taxon>Pseudomonadati</taxon>
        <taxon>Gemmatimonadota</taxon>
        <taxon>environmental samples</taxon>
    </lineage>
</organism>
<reference evidence="2" key="1">
    <citation type="submission" date="2020-02" db="EMBL/GenBank/DDBJ databases">
        <authorList>
            <person name="Meier V. D."/>
        </authorList>
    </citation>
    <scope>NUCLEOTIDE SEQUENCE</scope>
    <source>
        <strain evidence="2">AVDCRST_MAG89</strain>
    </source>
</reference>
<dbReference type="EMBL" id="CADCTV010000472">
    <property type="protein sequence ID" value="CAA9332968.1"/>
    <property type="molecule type" value="Genomic_DNA"/>
</dbReference>
<gene>
    <name evidence="2" type="ORF">AVDCRST_MAG89-2227</name>
</gene>
<feature type="non-terminal residue" evidence="2">
    <location>
        <position position="1"/>
    </location>
</feature>
<evidence type="ECO:0000313" key="2">
    <source>
        <dbReference type="EMBL" id="CAA9332968.1"/>
    </source>
</evidence>
<evidence type="ECO:0000256" key="1">
    <source>
        <dbReference type="SAM" id="MobiDB-lite"/>
    </source>
</evidence>
<feature type="non-terminal residue" evidence="2">
    <location>
        <position position="52"/>
    </location>
</feature>
<protein>
    <submittedName>
        <fullName evidence="2">Uncharacterized protein</fullName>
    </submittedName>
</protein>